<proteinExistence type="predicted"/>
<reference evidence="2" key="1">
    <citation type="journal article" date="2019" name="Int. J. Syst. Evol. Microbiol.">
        <title>The Global Catalogue of Microorganisms (GCM) 10K type strain sequencing project: providing services to taxonomists for standard genome sequencing and annotation.</title>
        <authorList>
            <consortium name="The Broad Institute Genomics Platform"/>
            <consortium name="The Broad Institute Genome Sequencing Center for Infectious Disease"/>
            <person name="Wu L."/>
            <person name="Ma J."/>
        </authorList>
    </citation>
    <scope>NUCLEOTIDE SEQUENCE [LARGE SCALE GENOMIC DNA]</scope>
    <source>
        <strain evidence="2">TBRC 5781</strain>
    </source>
</reference>
<dbReference type="RefSeq" id="WP_377307193.1">
    <property type="nucleotide sequence ID" value="NZ_JALJQZ010000008.1"/>
</dbReference>
<dbReference type="EMBL" id="JBHSBD010000025">
    <property type="protein sequence ID" value="MFC3967703.1"/>
    <property type="molecule type" value="Genomic_DNA"/>
</dbReference>
<protein>
    <submittedName>
        <fullName evidence="1">Uncharacterized protein</fullName>
    </submittedName>
</protein>
<dbReference type="Proteomes" id="UP001595697">
    <property type="component" value="Unassembled WGS sequence"/>
</dbReference>
<evidence type="ECO:0000313" key="2">
    <source>
        <dbReference type="Proteomes" id="UP001595697"/>
    </source>
</evidence>
<name>A0ABV8E5U3_9HYPH</name>
<evidence type="ECO:0000313" key="1">
    <source>
        <dbReference type="EMBL" id="MFC3967703.1"/>
    </source>
</evidence>
<organism evidence="1 2">
    <name type="scientific">Rhizobium lemnae</name>
    <dbReference type="NCBI Taxonomy" id="1214924"/>
    <lineage>
        <taxon>Bacteria</taxon>
        <taxon>Pseudomonadati</taxon>
        <taxon>Pseudomonadota</taxon>
        <taxon>Alphaproteobacteria</taxon>
        <taxon>Hyphomicrobiales</taxon>
        <taxon>Rhizobiaceae</taxon>
        <taxon>Rhizobium/Agrobacterium group</taxon>
        <taxon>Rhizobium</taxon>
    </lineage>
</organism>
<sequence>MGGRQHKNVLRGIENLECSGEFNRLNFEPVERNALCAA</sequence>
<gene>
    <name evidence="1" type="ORF">ACFOVS_06115</name>
</gene>
<keyword evidence="2" id="KW-1185">Reference proteome</keyword>
<comment type="caution">
    <text evidence="1">The sequence shown here is derived from an EMBL/GenBank/DDBJ whole genome shotgun (WGS) entry which is preliminary data.</text>
</comment>
<accession>A0ABV8E5U3</accession>